<dbReference type="EMBL" id="JAUOEM010000001">
    <property type="protein sequence ID" value="MDO5986220.1"/>
    <property type="molecule type" value="Genomic_DNA"/>
</dbReference>
<dbReference type="PROSITE" id="PS51257">
    <property type="entry name" value="PROKAR_LIPOPROTEIN"/>
    <property type="match status" value="1"/>
</dbReference>
<gene>
    <name evidence="1" type="ORF">Q4Q39_02280</name>
</gene>
<name>A0ABT8WX08_9FLAO</name>
<keyword evidence="2" id="KW-1185">Reference proteome</keyword>
<dbReference type="RefSeq" id="WP_303280741.1">
    <property type="nucleotide sequence ID" value="NZ_BAABCZ010000016.1"/>
</dbReference>
<evidence type="ECO:0000313" key="1">
    <source>
        <dbReference type="EMBL" id="MDO5986220.1"/>
    </source>
</evidence>
<protein>
    <recommendedName>
        <fullName evidence="3">T9SS C-terminal target domain-containing protein</fullName>
    </recommendedName>
</protein>
<comment type="caution">
    <text evidence="1">The sequence shown here is derived from an EMBL/GenBank/DDBJ whole genome shotgun (WGS) entry which is preliminary data.</text>
</comment>
<accession>A0ABT8WX08</accession>
<proteinExistence type="predicted"/>
<sequence>MNLLKTLLFIGTTTLGCLNFYAQKITYEFESDNEGWKVSRTKAIITASKGNLNIIPDGVKPIVEIEGPTAIDATIFKFVMIYLSSNNSGVTTARIRIEDTNASNFVSIADNNTFTIVGNDNWTGRLKPKFLFKKEGANYLDPKGFKIDRIIFSATPLVSDSNWRANIVKNKNKVKPNAEKLKLAEKNKIKSQKKKTTKKSTKKERTIFDKYDTQIIGGDGKIFLNNVPMKTEVEVFSSNGMQMEGVSNLIPGNYKVVLRNKGAELTKEVTVK</sequence>
<evidence type="ECO:0008006" key="3">
    <source>
        <dbReference type="Google" id="ProtNLM"/>
    </source>
</evidence>
<reference evidence="1" key="1">
    <citation type="submission" date="2023-07" db="EMBL/GenBank/DDBJ databases">
        <title>Two novel species in the genus Flavivirga.</title>
        <authorList>
            <person name="Kwon K."/>
        </authorList>
    </citation>
    <scope>NUCLEOTIDE SEQUENCE</scope>
    <source>
        <strain evidence="1">KACC 14157</strain>
    </source>
</reference>
<organism evidence="1 2">
    <name type="scientific">Flavivirga amylovorans</name>
    <dbReference type="NCBI Taxonomy" id="870486"/>
    <lineage>
        <taxon>Bacteria</taxon>
        <taxon>Pseudomonadati</taxon>
        <taxon>Bacteroidota</taxon>
        <taxon>Flavobacteriia</taxon>
        <taxon>Flavobacteriales</taxon>
        <taxon>Flavobacteriaceae</taxon>
        <taxon>Flavivirga</taxon>
    </lineage>
</organism>
<evidence type="ECO:0000313" key="2">
    <source>
        <dbReference type="Proteomes" id="UP001176891"/>
    </source>
</evidence>
<dbReference type="Proteomes" id="UP001176891">
    <property type="component" value="Unassembled WGS sequence"/>
</dbReference>